<keyword evidence="2" id="KW-1185">Reference proteome</keyword>
<dbReference type="RefSeq" id="WP_077343743.1">
    <property type="nucleotide sequence ID" value="NZ_CP019605.1"/>
</dbReference>
<dbReference type="EMBL" id="CP019605">
    <property type="protein sequence ID" value="AQP45537.1"/>
    <property type="molecule type" value="Genomic_DNA"/>
</dbReference>
<protein>
    <submittedName>
        <fullName evidence="1">Uncharacterized protein</fullName>
    </submittedName>
</protein>
<dbReference type="Proteomes" id="UP000188324">
    <property type="component" value="Chromosome"/>
</dbReference>
<accession>A0A1Q2CHF1</accession>
<dbReference type="OrthoDB" id="4310518at2"/>
<evidence type="ECO:0000313" key="1">
    <source>
        <dbReference type="EMBL" id="AQP45537.1"/>
    </source>
</evidence>
<sequence>MDIDTLLDRHGFLSVSEHPRLKHAVAHQVSVGRLVRLLGDSYVEASTAESFELRVAAARQTYPNGVLVRETAARLSWWPELNVPAVQMAQAGAIRRWGFAFERREIPHELKIWNGEHFITNPALTVLDLTDTLGGTAIDEALRRSAVTLDDLRHALDCTPRRRGNRLRARLVAESRDEPWSPLEREAHVMLRRSRVPGWVANHPVEIRGRRYYLDLAVPDLKLAAEIDGWEHHKTLQSFIADREKWNDLALDGWLLLHFTARSLEDLVPQLRQAYAIREAELRSGIRLTL</sequence>
<name>A0A1Q2CHF1_9ACTN</name>
<dbReference type="KEGG" id="tfl:RPIT_12585"/>
<dbReference type="AlphaFoldDB" id="A0A1Q2CHF1"/>
<dbReference type="STRING" id="1610493.RPIT_12585"/>
<dbReference type="Gene3D" id="3.40.960.10">
    <property type="entry name" value="VSR Endonuclease"/>
    <property type="match status" value="1"/>
</dbReference>
<gene>
    <name evidence="1" type="ORF">RPIT_12585</name>
</gene>
<proteinExistence type="predicted"/>
<evidence type="ECO:0000313" key="2">
    <source>
        <dbReference type="Proteomes" id="UP000188324"/>
    </source>
</evidence>
<reference evidence="1 2" key="1">
    <citation type="journal article" date="2016" name="Int. J. Syst. Evol. Microbiol.">
        <title>Tessaracoccus flavus sp. nov., isolated from the drainage system of a lindane-producing factory.</title>
        <authorList>
            <person name="Kumari R."/>
            <person name="Singh P."/>
            <person name="Schumann P."/>
            <person name="Lal R."/>
        </authorList>
    </citation>
    <scope>NUCLEOTIDE SEQUENCE [LARGE SCALE GENOMIC DNA]</scope>
    <source>
        <strain evidence="1 2">RP1T</strain>
    </source>
</reference>
<organism evidence="1 2">
    <name type="scientific">Tessaracoccus flavus</name>
    <dbReference type="NCBI Taxonomy" id="1610493"/>
    <lineage>
        <taxon>Bacteria</taxon>
        <taxon>Bacillati</taxon>
        <taxon>Actinomycetota</taxon>
        <taxon>Actinomycetes</taxon>
        <taxon>Propionibacteriales</taxon>
        <taxon>Propionibacteriaceae</taxon>
        <taxon>Tessaracoccus</taxon>
    </lineage>
</organism>